<feature type="transmembrane region" description="Helical" evidence="9">
    <location>
        <begin position="411"/>
        <end position="435"/>
    </location>
</feature>
<evidence type="ECO:0000256" key="7">
    <source>
        <dbReference type="ARBA" id="ARBA00023136"/>
    </source>
</evidence>
<feature type="transmembrane region" description="Helical" evidence="9">
    <location>
        <begin position="111"/>
        <end position="132"/>
    </location>
</feature>
<comment type="caution">
    <text evidence="11">The sequence shown here is derived from an EMBL/GenBank/DDBJ whole genome shotgun (WGS) entry which is preliminary data.</text>
</comment>
<organism evidence="11 12">
    <name type="scientific">Clostridium scindens (strain JCM 10418 / VPI 12708)</name>
    <dbReference type="NCBI Taxonomy" id="29347"/>
    <lineage>
        <taxon>Bacteria</taxon>
        <taxon>Bacillati</taxon>
        <taxon>Bacillota</taxon>
        <taxon>Clostridia</taxon>
        <taxon>Lachnospirales</taxon>
        <taxon>Lachnospiraceae</taxon>
    </lineage>
</organism>
<keyword evidence="4" id="KW-1003">Cell membrane</keyword>
<feature type="transmembrane region" description="Helical" evidence="9">
    <location>
        <begin position="21"/>
        <end position="38"/>
    </location>
</feature>
<feature type="transmembrane region" description="Helical" evidence="9">
    <location>
        <begin position="360"/>
        <end position="377"/>
    </location>
</feature>
<evidence type="ECO:0000313" key="11">
    <source>
        <dbReference type="EMBL" id="MSS41845.1"/>
    </source>
</evidence>
<reference evidence="11 12" key="1">
    <citation type="submission" date="2019-08" db="EMBL/GenBank/DDBJ databases">
        <title>In-depth cultivation of the pig gut microbiome towards novel bacterial diversity and tailored functional studies.</title>
        <authorList>
            <person name="Wylensek D."/>
            <person name="Hitch T.C.A."/>
            <person name="Clavel T."/>
        </authorList>
    </citation>
    <scope>NUCLEOTIDE SEQUENCE [LARGE SCALE GENOMIC DNA]</scope>
    <source>
        <strain evidence="11 12">BL-389-WT-3D</strain>
    </source>
</reference>
<protein>
    <submittedName>
        <fullName evidence="11">Na+/H+ antiporter NhaC</fullName>
    </submittedName>
</protein>
<keyword evidence="5 9" id="KW-0812">Transmembrane</keyword>
<dbReference type="Pfam" id="PF03553">
    <property type="entry name" value="Na_H_antiporter"/>
    <property type="match status" value="1"/>
</dbReference>
<feature type="transmembrane region" description="Helical" evidence="9">
    <location>
        <begin position="242"/>
        <end position="260"/>
    </location>
</feature>
<evidence type="ECO:0000256" key="4">
    <source>
        <dbReference type="ARBA" id="ARBA00022475"/>
    </source>
</evidence>
<feature type="transmembrane region" description="Helical" evidence="9">
    <location>
        <begin position="325"/>
        <end position="348"/>
    </location>
</feature>
<dbReference type="GO" id="GO:0005886">
    <property type="term" value="C:plasma membrane"/>
    <property type="evidence" value="ECO:0007669"/>
    <property type="project" value="UniProtKB-SubCell"/>
</dbReference>
<keyword evidence="6 9" id="KW-1133">Transmembrane helix</keyword>
<evidence type="ECO:0000256" key="5">
    <source>
        <dbReference type="ARBA" id="ARBA00022692"/>
    </source>
</evidence>
<name>A0A844FD58_CLOSV</name>
<dbReference type="AlphaFoldDB" id="A0A844FD58"/>
<dbReference type="Proteomes" id="UP000462363">
    <property type="component" value="Unassembled WGS sequence"/>
</dbReference>
<feature type="domain" description="Na+/H+ antiporter NhaC-like C-terminal" evidence="10">
    <location>
        <begin position="167"/>
        <end position="460"/>
    </location>
</feature>
<evidence type="ECO:0000256" key="6">
    <source>
        <dbReference type="ARBA" id="ARBA00022989"/>
    </source>
</evidence>
<feature type="transmembrane region" description="Helical" evidence="9">
    <location>
        <begin position="144"/>
        <end position="170"/>
    </location>
</feature>
<dbReference type="RefSeq" id="WP_004604933.1">
    <property type="nucleotide sequence ID" value="NZ_AP024846.1"/>
</dbReference>
<evidence type="ECO:0000259" key="10">
    <source>
        <dbReference type="Pfam" id="PF03553"/>
    </source>
</evidence>
<dbReference type="GO" id="GO:0015297">
    <property type="term" value="F:antiporter activity"/>
    <property type="evidence" value="ECO:0007669"/>
    <property type="project" value="UniProtKB-KW"/>
</dbReference>
<comment type="similarity">
    <text evidence="8">Belongs to the NhaC Na(+)/H(+) (TC 2.A.35) antiporter family.</text>
</comment>
<evidence type="ECO:0000256" key="9">
    <source>
        <dbReference type="SAM" id="Phobius"/>
    </source>
</evidence>
<dbReference type="EMBL" id="VUMB01000055">
    <property type="protein sequence ID" value="MSS41845.1"/>
    <property type="molecule type" value="Genomic_DNA"/>
</dbReference>
<feature type="transmembrane region" description="Helical" evidence="9">
    <location>
        <begin position="81"/>
        <end position="105"/>
    </location>
</feature>
<dbReference type="InterPro" id="IPR004770">
    <property type="entry name" value="Na/H_antiport_NhaC"/>
</dbReference>
<comment type="subcellular location">
    <subcellularLocation>
        <location evidence="1">Cell membrane</location>
        <topology evidence="1">Multi-pass membrane protein</topology>
    </subcellularLocation>
</comment>
<keyword evidence="7 9" id="KW-0472">Membrane</keyword>
<feature type="transmembrane region" description="Helical" evidence="9">
    <location>
        <begin position="266"/>
        <end position="284"/>
    </location>
</feature>
<proteinExistence type="inferred from homology"/>
<keyword evidence="2" id="KW-0813">Transport</keyword>
<evidence type="ECO:0000256" key="3">
    <source>
        <dbReference type="ARBA" id="ARBA00022449"/>
    </source>
</evidence>
<dbReference type="InterPro" id="IPR052180">
    <property type="entry name" value="NhaC_Na-H+_Antiporter"/>
</dbReference>
<evidence type="ECO:0000313" key="12">
    <source>
        <dbReference type="Proteomes" id="UP000462363"/>
    </source>
</evidence>
<evidence type="ECO:0000256" key="2">
    <source>
        <dbReference type="ARBA" id="ARBA00022448"/>
    </source>
</evidence>
<gene>
    <name evidence="11" type="primary">nhaC</name>
    <name evidence="11" type="ORF">FYJ37_16315</name>
</gene>
<feature type="transmembrane region" description="Helical" evidence="9">
    <location>
        <begin position="441"/>
        <end position="463"/>
    </location>
</feature>
<evidence type="ECO:0000256" key="8">
    <source>
        <dbReference type="ARBA" id="ARBA00038435"/>
    </source>
</evidence>
<feature type="transmembrane region" description="Helical" evidence="9">
    <location>
        <begin position="44"/>
        <end position="60"/>
    </location>
</feature>
<keyword evidence="3" id="KW-0050">Antiport</keyword>
<dbReference type="InterPro" id="IPR018461">
    <property type="entry name" value="Na/H_Antiport_NhaC-like_C"/>
</dbReference>
<dbReference type="NCBIfam" id="TIGR00931">
    <property type="entry name" value="antiport_nhaC"/>
    <property type="match status" value="1"/>
</dbReference>
<evidence type="ECO:0000256" key="1">
    <source>
        <dbReference type="ARBA" id="ARBA00004651"/>
    </source>
</evidence>
<dbReference type="PANTHER" id="PTHR33451">
    <property type="entry name" value="MALATE-2H(+)/NA(+)-LACTATE ANTIPORTER"/>
    <property type="match status" value="1"/>
</dbReference>
<accession>A0A844FD58</accession>
<feature type="transmembrane region" description="Helical" evidence="9">
    <location>
        <begin position="204"/>
        <end position="221"/>
    </location>
</feature>
<sequence>MSEIERKEQSKEKQPTLGMSILILVLAVIVLMVGILVLQLSPHIPILACAFLLSFYGLYLKISWKDMMDKAFESIASSLEAIIIVMTIGMVVGAWVACGTVPYVIWAGLKIFSPSFILPFTVILCAIMSTLTGSSWTTVGTVGVAFLGIGVSMGIPAPIVVGAICCGAFFGDTQSPMSDGCNFATAVSGAGLYNGVRGMLCTNIPALLISFVAYIIIGLRYSGSNASSSSQIESTLAGLEKGFHLTPLLLIPIIILFIMIAIKLPAIPTMIVAAVTGIIVAIIFQHESLSCALGYLMNGYVGNTGVKDVDAIITRGGMNNMMSTVALMIFSMWMAGVLRRIGIIPVILGHISPLIKKVTPLVALTNVLTFIFSYFAADPYLAMTLPSKALDTAYDDLGLNRNVLCRNVGNAVLFAPMVPWGSGGLYVSATLGIAVSSYIPWYIIGYAAPIICILFAAIGIGNYKAVKE</sequence>
<dbReference type="PANTHER" id="PTHR33451:SF3">
    <property type="entry name" value="MALATE-2H(+)_NA(+)-LACTATE ANTIPORTER"/>
    <property type="match status" value="1"/>
</dbReference>
<dbReference type="GeneID" id="62694670"/>